<dbReference type="InterPro" id="IPR016161">
    <property type="entry name" value="Ald_DH/histidinol_DH"/>
</dbReference>
<name>A0ABP0IEB1_9DINO</name>
<keyword evidence="3" id="KW-1185">Reference proteome</keyword>
<evidence type="ECO:0000313" key="3">
    <source>
        <dbReference type="Proteomes" id="UP001642484"/>
    </source>
</evidence>
<sequence length="211" mass="23100">ILVQKQIFQEFQEILTKKVSNLKVGDPLEAQTDLGPLISARQLARVEDQVLRAVAAGAAPLTGGRRAAECLEGALREGHFYEPTVLSNVTVDNPAFVEEIFGPVVSLSPFADEDEAISLANASEYGLGGAMWTEDVRKAFRVARRLRCGLTWVNCHHRNDPSSPWGGFGQSGIGRENGPEAFEEYTTTKSLTIRTNDTAENWFGSRSARYG</sequence>
<dbReference type="Pfam" id="PF00171">
    <property type="entry name" value="Aldedh"/>
    <property type="match status" value="1"/>
</dbReference>
<dbReference type="Gene3D" id="3.40.309.10">
    <property type="entry name" value="Aldehyde Dehydrogenase, Chain A, domain 2"/>
    <property type="match status" value="1"/>
</dbReference>
<comment type="caution">
    <text evidence="2">The sequence shown here is derived from an EMBL/GenBank/DDBJ whole genome shotgun (WGS) entry which is preliminary data.</text>
</comment>
<dbReference type="Gene3D" id="3.40.605.10">
    <property type="entry name" value="Aldehyde Dehydrogenase, Chain A, domain 1"/>
    <property type="match status" value="1"/>
</dbReference>
<reference evidence="2 3" key="1">
    <citation type="submission" date="2024-02" db="EMBL/GenBank/DDBJ databases">
        <authorList>
            <person name="Chen Y."/>
            <person name="Shah S."/>
            <person name="Dougan E. K."/>
            <person name="Thang M."/>
            <person name="Chan C."/>
        </authorList>
    </citation>
    <scope>NUCLEOTIDE SEQUENCE [LARGE SCALE GENOMIC DNA]</scope>
</reference>
<accession>A0ABP0IEB1</accession>
<feature type="domain" description="Aldehyde dehydrogenase" evidence="1">
    <location>
        <begin position="1"/>
        <end position="190"/>
    </location>
</feature>
<dbReference type="SUPFAM" id="SSF53720">
    <property type="entry name" value="ALDH-like"/>
    <property type="match status" value="1"/>
</dbReference>
<proteinExistence type="predicted"/>
<dbReference type="PANTHER" id="PTHR11699">
    <property type="entry name" value="ALDEHYDE DEHYDROGENASE-RELATED"/>
    <property type="match status" value="1"/>
</dbReference>
<feature type="non-terminal residue" evidence="2">
    <location>
        <position position="1"/>
    </location>
</feature>
<organism evidence="2 3">
    <name type="scientific">Durusdinium trenchii</name>
    <dbReference type="NCBI Taxonomy" id="1381693"/>
    <lineage>
        <taxon>Eukaryota</taxon>
        <taxon>Sar</taxon>
        <taxon>Alveolata</taxon>
        <taxon>Dinophyceae</taxon>
        <taxon>Suessiales</taxon>
        <taxon>Symbiodiniaceae</taxon>
        <taxon>Durusdinium</taxon>
    </lineage>
</organism>
<protein>
    <recommendedName>
        <fullName evidence="1">Aldehyde dehydrogenase domain-containing protein</fullName>
    </recommendedName>
</protein>
<dbReference type="Proteomes" id="UP001642484">
    <property type="component" value="Unassembled WGS sequence"/>
</dbReference>
<dbReference type="InterPro" id="IPR016162">
    <property type="entry name" value="Ald_DH_N"/>
</dbReference>
<evidence type="ECO:0000259" key="1">
    <source>
        <dbReference type="Pfam" id="PF00171"/>
    </source>
</evidence>
<gene>
    <name evidence="2" type="ORF">CCMP2556_LOCUS6034</name>
</gene>
<dbReference type="EMBL" id="CAXAMN010002592">
    <property type="protein sequence ID" value="CAK9000352.1"/>
    <property type="molecule type" value="Genomic_DNA"/>
</dbReference>
<evidence type="ECO:0000313" key="2">
    <source>
        <dbReference type="EMBL" id="CAK9000352.1"/>
    </source>
</evidence>
<dbReference type="InterPro" id="IPR015590">
    <property type="entry name" value="Aldehyde_DH_dom"/>
</dbReference>
<dbReference type="InterPro" id="IPR016163">
    <property type="entry name" value="Ald_DH_C"/>
</dbReference>